<name>G3B595_CANTC</name>
<gene>
    <name evidence="2" type="ORF">CANTEDRAFT_135000</name>
</gene>
<keyword evidence="3" id="KW-1185">Reference proteome</keyword>
<reference evidence="2 3" key="1">
    <citation type="journal article" date="2011" name="Proc. Natl. Acad. Sci. U.S.A.">
        <title>Comparative genomics of xylose-fermenting fungi for enhanced biofuel production.</title>
        <authorList>
            <person name="Wohlbach D.J."/>
            <person name="Kuo A."/>
            <person name="Sato T.K."/>
            <person name="Potts K.M."/>
            <person name="Salamov A.A."/>
            <person name="LaButti K.M."/>
            <person name="Sun H."/>
            <person name="Clum A."/>
            <person name="Pangilinan J.L."/>
            <person name="Lindquist E.A."/>
            <person name="Lucas S."/>
            <person name="Lapidus A."/>
            <person name="Jin M."/>
            <person name="Gunawan C."/>
            <person name="Balan V."/>
            <person name="Dale B.E."/>
            <person name="Jeffries T.W."/>
            <person name="Zinkel R."/>
            <person name="Barry K.W."/>
            <person name="Grigoriev I.V."/>
            <person name="Gasch A.P."/>
        </authorList>
    </citation>
    <scope>NUCLEOTIDE SEQUENCE [LARGE SCALE GENOMIC DNA]</scope>
    <source>
        <strain evidence="3">ATCC 10573 / BCRC 21748 / CBS 615 / JCM 9827 / NBRC 10315 / NRRL Y-1498 / VKM Y-70</strain>
    </source>
</reference>
<organism evidence="3">
    <name type="scientific">Candida tenuis (strain ATCC 10573 / BCRC 21748 / CBS 615 / JCM 9827 / NBRC 10315 / NRRL Y-1498 / VKM Y-70)</name>
    <name type="common">Yeast</name>
    <name type="synonym">Yamadazyma tenuis</name>
    <dbReference type="NCBI Taxonomy" id="590646"/>
    <lineage>
        <taxon>Eukaryota</taxon>
        <taxon>Fungi</taxon>
        <taxon>Dikarya</taxon>
        <taxon>Ascomycota</taxon>
        <taxon>Saccharomycotina</taxon>
        <taxon>Pichiomycetes</taxon>
        <taxon>Debaryomycetaceae</taxon>
        <taxon>Yamadazyma</taxon>
    </lineage>
</organism>
<evidence type="ECO:0000313" key="3">
    <source>
        <dbReference type="Proteomes" id="UP000000707"/>
    </source>
</evidence>
<dbReference type="EMBL" id="GL996524">
    <property type="protein sequence ID" value="EGV63164.1"/>
    <property type="molecule type" value="Genomic_DNA"/>
</dbReference>
<dbReference type="AlphaFoldDB" id="G3B595"/>
<dbReference type="Proteomes" id="UP000000707">
    <property type="component" value="Unassembled WGS sequence"/>
</dbReference>
<sequence length="173" mass="19794">MNCSHKRSNSVDHTYRSSITSNLSLGHRTGSSSVTPPESPTFNCKTTPMKQAYFPLEIDLDEVTKHSQKLEARLAQQSAGKSDLYWKPDTVHMNLSEIAPWHSKGVQNKDGLHLNRTVSPTTRLQSGIEERPERFQLPQLSETLIQKYQTQDLKQTKSSRFLRRLSKKLENMI</sequence>
<proteinExistence type="predicted"/>
<dbReference type="HOGENOM" id="CLU_1547337_0_0_1"/>
<evidence type="ECO:0000256" key="1">
    <source>
        <dbReference type="SAM" id="MobiDB-lite"/>
    </source>
</evidence>
<feature type="region of interest" description="Disordered" evidence="1">
    <location>
        <begin position="20"/>
        <end position="43"/>
    </location>
</feature>
<protein>
    <submittedName>
        <fullName evidence="2">Uncharacterized protein</fullName>
    </submittedName>
</protein>
<accession>G3B595</accession>
<evidence type="ECO:0000313" key="2">
    <source>
        <dbReference type="EMBL" id="EGV63164.1"/>
    </source>
</evidence>